<keyword evidence="9" id="KW-1185">Reference proteome</keyword>
<feature type="transmembrane region" description="Helical" evidence="7">
    <location>
        <begin position="294"/>
        <end position="312"/>
    </location>
</feature>
<evidence type="ECO:0000256" key="4">
    <source>
        <dbReference type="ARBA" id="ARBA00022692"/>
    </source>
</evidence>
<dbReference type="InterPro" id="IPR006043">
    <property type="entry name" value="NCS2"/>
</dbReference>
<feature type="transmembrane region" description="Helical" evidence="7">
    <location>
        <begin position="21"/>
        <end position="41"/>
    </location>
</feature>
<reference evidence="8 9" key="1">
    <citation type="submission" date="2021-04" db="EMBL/GenBank/DDBJ databases">
        <title>Molecular and phenotypic characterization and identification of bacterial isolates recovered from the Anatolian ground squirrels (Spermophilus xanthoprymnus) and which have the potential to form a new species in the Campylobacter genus.</title>
        <authorList>
            <person name="Aydin F."/>
            <person name="Abay S."/>
            <person name="Kayman T."/>
            <person name="Karakaya E."/>
            <person name="Mustak H.K."/>
            <person name="Mustak I.B."/>
            <person name="Bilgin N."/>
            <person name="Duzler A."/>
            <person name="Sahin O."/>
            <person name="Guran O."/>
            <person name="Saticioglu I.B."/>
        </authorList>
    </citation>
    <scope>NUCLEOTIDE SEQUENCE [LARGE SCALE GENOMIC DNA]</scope>
    <source>
        <strain evidence="9">faydin-G24</strain>
    </source>
</reference>
<evidence type="ECO:0000313" key="8">
    <source>
        <dbReference type="EMBL" id="MBR8464534.1"/>
    </source>
</evidence>
<dbReference type="Proteomes" id="UP000682951">
    <property type="component" value="Unassembled WGS sequence"/>
</dbReference>
<feature type="transmembrane region" description="Helical" evidence="7">
    <location>
        <begin position="379"/>
        <end position="407"/>
    </location>
</feature>
<accession>A0ABS5HJW0</accession>
<keyword evidence="3" id="KW-0813">Transport</keyword>
<comment type="subcellular location">
    <subcellularLocation>
        <location evidence="1">Endomembrane system</location>
        <topology evidence="1">Multi-pass membrane protein</topology>
    </subcellularLocation>
</comment>
<feature type="transmembrane region" description="Helical" evidence="7">
    <location>
        <begin position="352"/>
        <end position="373"/>
    </location>
</feature>
<feature type="transmembrane region" description="Helical" evidence="7">
    <location>
        <begin position="324"/>
        <end position="345"/>
    </location>
</feature>
<name>A0ABS5HJW0_9BACT</name>
<comment type="similarity">
    <text evidence="2">Belongs to the nucleobase:cation symporter-2 (NCS2) (TC 2.A.40) family. Azg-like subfamily.</text>
</comment>
<feature type="transmembrane region" description="Helical" evidence="7">
    <location>
        <begin position="191"/>
        <end position="211"/>
    </location>
</feature>
<organism evidence="8 9">
    <name type="scientific">Campylobacter anatolicus</name>
    <dbReference type="NCBI Taxonomy" id="2829105"/>
    <lineage>
        <taxon>Bacteria</taxon>
        <taxon>Pseudomonadati</taxon>
        <taxon>Campylobacterota</taxon>
        <taxon>Epsilonproteobacteria</taxon>
        <taxon>Campylobacterales</taxon>
        <taxon>Campylobacteraceae</taxon>
        <taxon>Campylobacter</taxon>
    </lineage>
</organism>
<sequence>MDFFKLREHKTSVKQEFNAGFTTFLAMMYIVPTNAFIMSQAGMPLDALITATALITILSTIFNGLWANTPVAMSVGMGLNAYFTFGLCIGMNVPWQTGLGIVFLSGVIFVVLSFTNFRIWVIKSIPVDLRRAISAGIGTFISFIGLQQMGIVANNDVVLVGLGNFKEPNVLLGIIGLVLVVAFWVWRLKGAFILAVFATSIIAWFFGIAPYPTELFSLPASISPILLEFDMTSIFSDAVGNLSLALVPVIVVFFVTDLFDSIGTLAGVGTRAGIFSEDSSEGIHKLEKTLEADAIATVAGSLIGVSTTTSFVESASGVEEGGRTGLTAVFCGALFAMTLFMLPLFKAIPSNAIYPVLVMVGVLMFSEISSVNLKDPATAVATFFIVMLMPLTYSITNGLAFGFMAYIIIKILRREWREISVGIVVLSLISLLVFLVH</sequence>
<feature type="transmembrane region" description="Helical" evidence="7">
    <location>
        <begin position="132"/>
        <end position="150"/>
    </location>
</feature>
<feature type="transmembrane region" description="Helical" evidence="7">
    <location>
        <begin position="47"/>
        <end position="67"/>
    </location>
</feature>
<feature type="transmembrane region" description="Helical" evidence="7">
    <location>
        <begin position="170"/>
        <end position="186"/>
    </location>
</feature>
<evidence type="ECO:0000313" key="9">
    <source>
        <dbReference type="Proteomes" id="UP000682951"/>
    </source>
</evidence>
<evidence type="ECO:0000256" key="2">
    <source>
        <dbReference type="ARBA" id="ARBA00005697"/>
    </source>
</evidence>
<dbReference type="InterPro" id="IPR045018">
    <property type="entry name" value="Azg-like"/>
</dbReference>
<protein>
    <submittedName>
        <fullName evidence="8">NCS2 family permease</fullName>
    </submittedName>
</protein>
<dbReference type="PANTHER" id="PTHR43337">
    <property type="entry name" value="XANTHINE/URACIL PERMEASE C887.17-RELATED"/>
    <property type="match status" value="1"/>
</dbReference>
<proteinExistence type="inferred from homology"/>
<evidence type="ECO:0000256" key="1">
    <source>
        <dbReference type="ARBA" id="ARBA00004127"/>
    </source>
</evidence>
<dbReference type="EMBL" id="JAGSSW010000009">
    <property type="protein sequence ID" value="MBR8464534.1"/>
    <property type="molecule type" value="Genomic_DNA"/>
</dbReference>
<feature type="transmembrane region" description="Helical" evidence="7">
    <location>
        <begin position="101"/>
        <end position="120"/>
    </location>
</feature>
<gene>
    <name evidence="8" type="ORF">KDD93_08155</name>
</gene>
<feature type="transmembrane region" description="Helical" evidence="7">
    <location>
        <begin position="231"/>
        <end position="255"/>
    </location>
</feature>
<feature type="transmembrane region" description="Helical" evidence="7">
    <location>
        <begin position="79"/>
        <end position="95"/>
    </location>
</feature>
<dbReference type="PANTHER" id="PTHR43337:SF1">
    <property type="entry name" value="XANTHINE_URACIL PERMEASE C887.17-RELATED"/>
    <property type="match status" value="1"/>
</dbReference>
<evidence type="ECO:0000256" key="7">
    <source>
        <dbReference type="SAM" id="Phobius"/>
    </source>
</evidence>
<evidence type="ECO:0000256" key="3">
    <source>
        <dbReference type="ARBA" id="ARBA00022448"/>
    </source>
</evidence>
<evidence type="ECO:0000256" key="6">
    <source>
        <dbReference type="ARBA" id="ARBA00023136"/>
    </source>
</evidence>
<dbReference type="RefSeq" id="WP_212140959.1">
    <property type="nucleotide sequence ID" value="NZ_JAGSSW010000009.1"/>
</dbReference>
<feature type="transmembrane region" description="Helical" evidence="7">
    <location>
        <begin position="419"/>
        <end position="436"/>
    </location>
</feature>
<dbReference type="Pfam" id="PF00860">
    <property type="entry name" value="Xan_ur_permease"/>
    <property type="match status" value="1"/>
</dbReference>
<keyword evidence="4 7" id="KW-0812">Transmembrane</keyword>
<evidence type="ECO:0000256" key="5">
    <source>
        <dbReference type="ARBA" id="ARBA00022989"/>
    </source>
</evidence>
<keyword evidence="5 7" id="KW-1133">Transmembrane helix</keyword>
<comment type="caution">
    <text evidence="8">The sequence shown here is derived from an EMBL/GenBank/DDBJ whole genome shotgun (WGS) entry which is preliminary data.</text>
</comment>
<keyword evidence="6 7" id="KW-0472">Membrane</keyword>